<dbReference type="Pfam" id="PF07786">
    <property type="entry name" value="HGSNAT_cat"/>
    <property type="match status" value="1"/>
</dbReference>
<dbReference type="AlphaFoldDB" id="A0A437NAP5"/>
<gene>
    <name evidence="3" type="ORF">EOE18_03325</name>
</gene>
<reference evidence="3 4" key="1">
    <citation type="submission" date="2019-01" db="EMBL/GenBank/DDBJ databases">
        <authorList>
            <person name="Chen W.-M."/>
        </authorList>
    </citation>
    <scope>NUCLEOTIDE SEQUENCE [LARGE SCALE GENOMIC DNA]</scope>
    <source>
        <strain evidence="3 4">FSY-9</strain>
    </source>
</reference>
<feature type="transmembrane region" description="Helical" evidence="1">
    <location>
        <begin position="144"/>
        <end position="163"/>
    </location>
</feature>
<dbReference type="EMBL" id="SACO01000002">
    <property type="protein sequence ID" value="RVU07000.1"/>
    <property type="molecule type" value="Genomic_DNA"/>
</dbReference>
<dbReference type="PANTHER" id="PTHR31061">
    <property type="entry name" value="LD22376P"/>
    <property type="match status" value="1"/>
</dbReference>
<feature type="domain" description="Heparan-alpha-glucosaminide N-acetyltransferase catalytic" evidence="2">
    <location>
        <begin position="8"/>
        <end position="226"/>
    </location>
</feature>
<evidence type="ECO:0000259" key="2">
    <source>
        <dbReference type="Pfam" id="PF07786"/>
    </source>
</evidence>
<protein>
    <submittedName>
        <fullName evidence="3">DUF1624 domain-containing protein</fullName>
    </submittedName>
</protein>
<feature type="transmembrane region" description="Helical" evidence="1">
    <location>
        <begin position="234"/>
        <end position="253"/>
    </location>
</feature>
<evidence type="ECO:0000313" key="4">
    <source>
        <dbReference type="Proteomes" id="UP000282837"/>
    </source>
</evidence>
<dbReference type="Proteomes" id="UP000282837">
    <property type="component" value="Unassembled WGS sequence"/>
</dbReference>
<name>A0A437NAP5_9SPHN</name>
<accession>A0A437NAP5</accession>
<feature type="transmembrane region" description="Helical" evidence="1">
    <location>
        <begin position="259"/>
        <end position="283"/>
    </location>
</feature>
<evidence type="ECO:0000256" key="1">
    <source>
        <dbReference type="SAM" id="Phobius"/>
    </source>
</evidence>
<dbReference type="RefSeq" id="WP_127706206.1">
    <property type="nucleotide sequence ID" value="NZ_SACO01000002.1"/>
</dbReference>
<keyword evidence="1" id="KW-1133">Transmembrane helix</keyword>
<keyword evidence="1" id="KW-0472">Membrane</keyword>
<feature type="transmembrane region" description="Helical" evidence="1">
    <location>
        <begin position="42"/>
        <end position="61"/>
    </location>
</feature>
<feature type="transmembrane region" description="Helical" evidence="1">
    <location>
        <begin position="303"/>
        <end position="322"/>
    </location>
</feature>
<dbReference type="InterPro" id="IPR012429">
    <property type="entry name" value="HGSNAT_cat"/>
</dbReference>
<feature type="transmembrane region" description="Helical" evidence="1">
    <location>
        <begin position="82"/>
        <end position="99"/>
    </location>
</feature>
<sequence length="373" mass="41420">MSEPKPQRFTSLDVFRGATIFLMIVVNTAGPGAPAYEQLVHARWIGFTLADLVFPTFLFAMGNAMSFALRKPLPAGPYLARLLRRGATIFALGFLMYWFPFVRHGEAGWELIPFALTRVPGVLQRLALCYVLAGVMVRWLNWRVLLGACGGLLLAYWAILLHFGQAGDIYGKIGNAGTRFDLWLLSPGHLYKKDGGFDPEGFLGTLPAVVNVLAGYLAGLLVQRAGDLRDNLRLMLVAGLACILAAHGWEPYFPIAKKLWTGSFVLLTCGLDLMLLAWVVWMIELRQMNKASRFFTILGRNPLAIYLFSELLVIVLNMVPMGDQSGIYDWLGIHLFQTIAPGAFGSLLCALAYTLVCWAMGWWMDKRGLILRA</sequence>
<evidence type="ECO:0000313" key="3">
    <source>
        <dbReference type="EMBL" id="RVU07000.1"/>
    </source>
</evidence>
<feature type="transmembrane region" description="Helical" evidence="1">
    <location>
        <begin position="342"/>
        <end position="363"/>
    </location>
</feature>
<dbReference type="OrthoDB" id="9788724at2"/>
<feature type="transmembrane region" description="Helical" evidence="1">
    <location>
        <begin position="201"/>
        <end position="222"/>
    </location>
</feature>
<feature type="transmembrane region" description="Helical" evidence="1">
    <location>
        <begin position="119"/>
        <end position="137"/>
    </location>
</feature>
<organism evidence="3 4">
    <name type="scientific">Novosphingobium umbonatum</name>
    <dbReference type="NCBI Taxonomy" id="1908524"/>
    <lineage>
        <taxon>Bacteria</taxon>
        <taxon>Pseudomonadati</taxon>
        <taxon>Pseudomonadota</taxon>
        <taxon>Alphaproteobacteria</taxon>
        <taxon>Sphingomonadales</taxon>
        <taxon>Sphingomonadaceae</taxon>
        <taxon>Novosphingobium</taxon>
    </lineage>
</organism>
<keyword evidence="4" id="KW-1185">Reference proteome</keyword>
<feature type="transmembrane region" description="Helical" evidence="1">
    <location>
        <begin position="12"/>
        <end position="30"/>
    </location>
</feature>
<proteinExistence type="predicted"/>
<keyword evidence="1" id="KW-0812">Transmembrane</keyword>
<comment type="caution">
    <text evidence="3">The sequence shown here is derived from an EMBL/GenBank/DDBJ whole genome shotgun (WGS) entry which is preliminary data.</text>
</comment>
<dbReference type="PANTHER" id="PTHR31061:SF24">
    <property type="entry name" value="LD22376P"/>
    <property type="match status" value="1"/>
</dbReference>